<evidence type="ECO:0000256" key="1">
    <source>
        <dbReference type="ARBA" id="ARBA00001798"/>
    </source>
</evidence>
<accession>A0A9N8JN73</accession>
<dbReference type="SUPFAM" id="SSF57850">
    <property type="entry name" value="RING/U-box"/>
    <property type="match status" value="2"/>
</dbReference>
<dbReference type="PROSITE" id="PS51873">
    <property type="entry name" value="TRIAD"/>
    <property type="match status" value="1"/>
</dbReference>
<keyword evidence="8" id="KW-0862">Zinc</keyword>
<dbReference type="CDD" id="cd20335">
    <property type="entry name" value="BRcat_RBR"/>
    <property type="match status" value="1"/>
</dbReference>
<keyword evidence="6" id="KW-0863">Zinc-finger</keyword>
<dbReference type="InterPro" id="IPR031127">
    <property type="entry name" value="E3_UB_ligase_RBR"/>
</dbReference>
<evidence type="ECO:0000313" key="11">
    <source>
        <dbReference type="Proteomes" id="UP000716446"/>
    </source>
</evidence>
<keyword evidence="11" id="KW-1185">Reference proteome</keyword>
<dbReference type="InterPro" id="IPR002867">
    <property type="entry name" value="IBR_dom"/>
</dbReference>
<dbReference type="InterPro" id="IPR044066">
    <property type="entry name" value="TRIAD_supradom"/>
</dbReference>
<evidence type="ECO:0000256" key="6">
    <source>
        <dbReference type="ARBA" id="ARBA00022771"/>
    </source>
</evidence>
<dbReference type="SMART" id="SM00647">
    <property type="entry name" value="IBR"/>
    <property type="match status" value="1"/>
</dbReference>
<evidence type="ECO:0000256" key="4">
    <source>
        <dbReference type="ARBA" id="ARBA00022723"/>
    </source>
</evidence>
<dbReference type="EC" id="2.3.2.31" evidence="2"/>
<evidence type="ECO:0000313" key="10">
    <source>
        <dbReference type="EMBL" id="CAD0090878.1"/>
    </source>
</evidence>
<dbReference type="GO" id="GO:0061630">
    <property type="term" value="F:ubiquitin protein ligase activity"/>
    <property type="evidence" value="ECO:0007669"/>
    <property type="project" value="UniProtKB-EC"/>
</dbReference>
<evidence type="ECO:0000256" key="5">
    <source>
        <dbReference type="ARBA" id="ARBA00022737"/>
    </source>
</evidence>
<keyword evidence="4" id="KW-0479">Metal-binding</keyword>
<keyword evidence="3" id="KW-0808">Transferase</keyword>
<dbReference type="EMBL" id="CAIJEN010000009">
    <property type="protein sequence ID" value="CAD0090878.1"/>
    <property type="molecule type" value="Genomic_DNA"/>
</dbReference>
<evidence type="ECO:0000256" key="2">
    <source>
        <dbReference type="ARBA" id="ARBA00012251"/>
    </source>
</evidence>
<comment type="caution">
    <text evidence="10">The sequence shown here is derived from an EMBL/GenBank/DDBJ whole genome shotgun (WGS) entry which is preliminary data.</text>
</comment>
<name>A0A9N8JN73_9PEZI</name>
<dbReference type="GO" id="GO:0008270">
    <property type="term" value="F:zinc ion binding"/>
    <property type="evidence" value="ECO:0007669"/>
    <property type="project" value="UniProtKB-KW"/>
</dbReference>
<feature type="domain" description="RING-type" evidence="9">
    <location>
        <begin position="106"/>
        <end position="271"/>
    </location>
</feature>
<dbReference type="AlphaFoldDB" id="A0A9N8JN73"/>
<evidence type="ECO:0000259" key="9">
    <source>
        <dbReference type="PROSITE" id="PS51873"/>
    </source>
</evidence>
<reference evidence="10" key="1">
    <citation type="submission" date="2020-06" db="EMBL/GenBank/DDBJ databases">
        <authorList>
            <person name="Onetto C."/>
        </authorList>
    </citation>
    <scope>NUCLEOTIDE SEQUENCE</scope>
</reference>
<evidence type="ECO:0000256" key="3">
    <source>
        <dbReference type="ARBA" id="ARBA00022679"/>
    </source>
</evidence>
<dbReference type="Proteomes" id="UP000716446">
    <property type="component" value="Unassembled WGS sequence"/>
</dbReference>
<evidence type="ECO:0000256" key="7">
    <source>
        <dbReference type="ARBA" id="ARBA00022786"/>
    </source>
</evidence>
<sequence length="271" mass="30096">MEATLAEALWSTDQEAINLAWEIERLDTHPTLELSTIVTIVDAAPDEEAQVQAVLVRLAQRGDYDPLITELAIATVGPHDTDAIVDFLDYMTVRKIDHTQAACGKKLIRCVACEEQLPPKDLILTSCGHCYCGSCLSMVFNAAVSDESLYPPRCCANKLIPLEHAVRFLEPEFGTKFEEKGLEYETIDRTYCSDPTCSTFIHPDGIYSIDAQCSSCGKETCVICKAPAHGGDCPADLDLAALLRFAEEMHWQRCYNCLRVVQRQDGCNHME</sequence>
<keyword evidence="7" id="KW-0833">Ubl conjugation pathway</keyword>
<organism evidence="10 11">
    <name type="scientific">Aureobasidium vineae</name>
    <dbReference type="NCBI Taxonomy" id="2773715"/>
    <lineage>
        <taxon>Eukaryota</taxon>
        <taxon>Fungi</taxon>
        <taxon>Dikarya</taxon>
        <taxon>Ascomycota</taxon>
        <taxon>Pezizomycotina</taxon>
        <taxon>Dothideomycetes</taxon>
        <taxon>Dothideomycetidae</taxon>
        <taxon>Dothideales</taxon>
        <taxon>Saccotheciaceae</taxon>
        <taxon>Aureobasidium</taxon>
    </lineage>
</organism>
<evidence type="ECO:0000256" key="8">
    <source>
        <dbReference type="ARBA" id="ARBA00022833"/>
    </source>
</evidence>
<keyword evidence="5" id="KW-0677">Repeat</keyword>
<dbReference type="Pfam" id="PF01485">
    <property type="entry name" value="IBR"/>
    <property type="match status" value="1"/>
</dbReference>
<gene>
    <name evidence="10" type="ORF">AWRI4619_LOCUS6528</name>
</gene>
<proteinExistence type="predicted"/>
<dbReference type="PANTHER" id="PTHR11685">
    <property type="entry name" value="RBR FAMILY RING FINGER AND IBR DOMAIN-CONTAINING"/>
    <property type="match status" value="1"/>
</dbReference>
<protein>
    <recommendedName>
        <fullName evidence="2">RBR-type E3 ubiquitin transferase</fullName>
        <ecNumber evidence="2">2.3.2.31</ecNumber>
    </recommendedName>
</protein>
<dbReference type="GO" id="GO:0016567">
    <property type="term" value="P:protein ubiquitination"/>
    <property type="evidence" value="ECO:0007669"/>
    <property type="project" value="InterPro"/>
</dbReference>
<comment type="catalytic activity">
    <reaction evidence="1">
        <text>[E2 ubiquitin-conjugating enzyme]-S-ubiquitinyl-L-cysteine + [acceptor protein]-L-lysine = [E2 ubiquitin-conjugating enzyme]-L-cysteine + [acceptor protein]-N(6)-ubiquitinyl-L-lysine.</text>
        <dbReference type="EC" id="2.3.2.31"/>
    </reaction>
</comment>
<dbReference type="PROSITE" id="PS00518">
    <property type="entry name" value="ZF_RING_1"/>
    <property type="match status" value="1"/>
</dbReference>
<dbReference type="InterPro" id="IPR017907">
    <property type="entry name" value="Znf_RING_CS"/>
</dbReference>